<organism evidence="1 2">
    <name type="scientific">Colletotrichum karsti</name>
    <dbReference type="NCBI Taxonomy" id="1095194"/>
    <lineage>
        <taxon>Eukaryota</taxon>
        <taxon>Fungi</taxon>
        <taxon>Dikarya</taxon>
        <taxon>Ascomycota</taxon>
        <taxon>Pezizomycotina</taxon>
        <taxon>Sordariomycetes</taxon>
        <taxon>Hypocreomycetidae</taxon>
        <taxon>Glomerellales</taxon>
        <taxon>Glomerellaceae</taxon>
        <taxon>Colletotrichum</taxon>
        <taxon>Colletotrichum boninense species complex</taxon>
    </lineage>
</organism>
<dbReference type="PANTHER" id="PTHR34365">
    <property type="entry name" value="ENOLASE (DUF1399)"/>
    <property type="match status" value="1"/>
</dbReference>
<dbReference type="Proteomes" id="UP000781932">
    <property type="component" value="Unassembled WGS sequence"/>
</dbReference>
<comment type="caution">
    <text evidence="1">The sequence shown here is derived from an EMBL/GenBank/DDBJ whole genome shotgun (WGS) entry which is preliminary data.</text>
</comment>
<name>A0A9P6LHD3_9PEZI</name>
<proteinExistence type="predicted"/>
<sequence length="481" mass="55882">MTIETEKMDLITVFENPWPARKDHIFLEIATIRHLELMEIFLRLMPYMRKNEENEIHVETLVYMEWRYVNYLRDVAIIWYCHLLSPYSFHRHLWDSNHLSFGLNHHQFPLQKLLSLYKSGKWSDRKAQKKWDDWNRQEKNRSPNLPFQLWPFAPWETPPQKSNLLSRIFRKSSSDQREEKEVEEELQVHFFGTLCRPNGPMSIGLPGYTRWRTRENPIHCVYRARHSQRGDRCQLRPWSKVQQLQQVLSRQYIFWKTVISARDSNPNYASKSALQKDLIDYERFIKLLGQPPPLKKTPQSGVWRVDMDAIPAQRDVKLGVRNREFVPPNLTIDLIWHTHRLYPASYWVWSFNTAGGLIDYMPSRSALTAKQILNETQKEWKRQNESGYDEQYSLHESDLDGYFPDAAVVPVGHPARAKARYILGGMNPVKEWKRRTRGQYCVFEGVYVSFDGGGFDSGSGGGDGGCGGDGGGGGGGGDGGS</sequence>
<dbReference type="InterPro" id="IPR009836">
    <property type="entry name" value="GRDP-like"/>
</dbReference>
<dbReference type="PANTHER" id="PTHR34365:SF7">
    <property type="entry name" value="GLYCINE-RICH DOMAIN-CONTAINING PROTEIN 1"/>
    <property type="match status" value="1"/>
</dbReference>
<dbReference type="EMBL" id="JAATWM020000034">
    <property type="protein sequence ID" value="KAF9873061.1"/>
    <property type="molecule type" value="Genomic_DNA"/>
</dbReference>
<dbReference type="GeneID" id="62165360"/>
<evidence type="ECO:0000313" key="2">
    <source>
        <dbReference type="Proteomes" id="UP000781932"/>
    </source>
</evidence>
<reference evidence="1" key="2">
    <citation type="submission" date="2020-11" db="EMBL/GenBank/DDBJ databases">
        <title>Whole genome sequencing of Colletotrichum sp.</title>
        <authorList>
            <person name="Li H."/>
        </authorList>
    </citation>
    <scope>NUCLEOTIDE SEQUENCE</scope>
    <source>
        <strain evidence="1">CkLH20</strain>
    </source>
</reference>
<dbReference type="RefSeq" id="XP_038742522.1">
    <property type="nucleotide sequence ID" value="XM_038892286.1"/>
</dbReference>
<gene>
    <name evidence="1" type="ORF">CkaCkLH20_09571</name>
</gene>
<keyword evidence="2" id="KW-1185">Reference proteome</keyword>
<protein>
    <submittedName>
        <fullName evidence="1">Uncharacterized protein</fullName>
    </submittedName>
</protein>
<evidence type="ECO:0000313" key="1">
    <source>
        <dbReference type="EMBL" id="KAF9873061.1"/>
    </source>
</evidence>
<accession>A0A9P6LHD3</accession>
<reference evidence="1" key="1">
    <citation type="submission" date="2020-03" db="EMBL/GenBank/DDBJ databases">
        <authorList>
            <person name="He L."/>
        </authorList>
    </citation>
    <scope>NUCLEOTIDE SEQUENCE</scope>
    <source>
        <strain evidence="1">CkLH20</strain>
    </source>
</reference>
<dbReference type="AlphaFoldDB" id="A0A9P6LHD3"/>
<dbReference type="OrthoDB" id="2684236at2759"/>